<dbReference type="Proteomes" id="UP001212997">
    <property type="component" value="Unassembled WGS sequence"/>
</dbReference>
<organism evidence="1 2">
    <name type="scientific">Meripilus lineatus</name>
    <dbReference type="NCBI Taxonomy" id="2056292"/>
    <lineage>
        <taxon>Eukaryota</taxon>
        <taxon>Fungi</taxon>
        <taxon>Dikarya</taxon>
        <taxon>Basidiomycota</taxon>
        <taxon>Agaricomycotina</taxon>
        <taxon>Agaricomycetes</taxon>
        <taxon>Polyporales</taxon>
        <taxon>Meripilaceae</taxon>
        <taxon>Meripilus</taxon>
    </lineage>
</organism>
<accession>A0AAD5V4V4</accession>
<sequence length="835" mass="93116">MASAHIQALLEPPSISSARKKALVELDSRFSSYHDLENDADFQEFVEQEKGRNEELRSRLGVDALIEETKASTNAHIHHAQELSLLRHSLADELSSLSQELISSVGDPDRRPTLLEDVETLHRNLKELESIKGYVQVIQHALRLSEEASRTAATGSPLTSIPHYEKLQQFVASVSQTCSRVEDAAGQQKLHLLTFLEGVRDKTWKDIKGLLTSSLLDVAEKLQWPNTVDYIAASPENRKSFESAFLNLLKLQSIGEKLHASNNRPQSDKEGLYPIQALVQPVALRFKYHFETTRQTNRLDKPEWYFTHILNVVHDQRPFLEAIAQHILNVTEYRSYNAWREFTLLLFPLLTRKLKRTVPSLISHPSVLAHTIYQALAFDSAIKEEGFELGGTSAATSDGKTTDEKNDKTSGKWEGITEVILGKKEWFEAWLEGERKFGMDQYIDIISAPDAWQIADDEPNDEDEIIDRELKPTNSARRVKALVEQVTDRYSPLPLFSHRTRFLITVQLPLLESYHARISSSLDAFETLSSSLMRAVPGALSSSVSAASGSAGDTRHLTSGVEGTQRLCKALVSARYVAAAMEAWGEDLFFLELWAEINHKSSLRTRAEAAPSLPDPKGADAEVPEGTIFEELVVQYHKLAERAEDLIIQTVCGEVESGLKAHFTHGGSAQPTPTPPSPDHELAISPTLLGPMALLSSHLTFLQSTVPQATVTSLYRQIASRLSTHILQREITFRGRNRISPTVGKMIMAECELWAETCRLALSRAGATRAEAPWRTLLQAGRLVGIDGDQLQKVSAATFGATQDHDWERVLIEVIGLSELSREEVGQVLHSRSDF</sequence>
<dbReference type="EMBL" id="JANAWD010000130">
    <property type="protein sequence ID" value="KAJ3486153.1"/>
    <property type="molecule type" value="Genomic_DNA"/>
</dbReference>
<keyword evidence="2" id="KW-1185">Reference proteome</keyword>
<dbReference type="PANTHER" id="PTHR13520:SF0">
    <property type="entry name" value="RAD50-INTERACTING PROTEIN 1"/>
    <property type="match status" value="1"/>
</dbReference>
<gene>
    <name evidence="1" type="ORF">NLI96_g4431</name>
</gene>
<dbReference type="GO" id="GO:0060628">
    <property type="term" value="P:regulation of ER to Golgi vesicle-mediated transport"/>
    <property type="evidence" value="ECO:0007669"/>
    <property type="project" value="TreeGrafter"/>
</dbReference>
<dbReference type="GO" id="GO:0070939">
    <property type="term" value="C:Dsl1/NZR complex"/>
    <property type="evidence" value="ECO:0007669"/>
    <property type="project" value="InterPro"/>
</dbReference>
<dbReference type="Gene3D" id="1.20.58.670">
    <property type="entry name" value="Dsl1p vesicle tethering complex, Tip20p subunit, domain D"/>
    <property type="match status" value="1"/>
</dbReference>
<evidence type="ECO:0000313" key="1">
    <source>
        <dbReference type="EMBL" id="KAJ3486153.1"/>
    </source>
</evidence>
<proteinExistence type="predicted"/>
<comment type="caution">
    <text evidence="1">The sequence shown here is derived from an EMBL/GenBank/DDBJ whole genome shotgun (WGS) entry which is preliminary data.</text>
</comment>
<protein>
    <recommendedName>
        <fullName evidence="3">RAD50-interacting protein 1</fullName>
    </recommendedName>
</protein>
<dbReference type="GO" id="GO:0006890">
    <property type="term" value="P:retrograde vesicle-mediated transport, Golgi to endoplasmic reticulum"/>
    <property type="evidence" value="ECO:0007669"/>
    <property type="project" value="InterPro"/>
</dbReference>
<reference evidence="1" key="1">
    <citation type="submission" date="2022-07" db="EMBL/GenBank/DDBJ databases">
        <title>Genome Sequence of Physisporinus lineatus.</title>
        <authorList>
            <person name="Buettner E."/>
        </authorList>
    </citation>
    <scope>NUCLEOTIDE SEQUENCE</scope>
    <source>
        <strain evidence="1">VT162</strain>
    </source>
</reference>
<dbReference type="Gene3D" id="1.20.58.1420">
    <property type="entry name" value="Dsl1p vesicle tethering complex, Tip20p subunit, domain B"/>
    <property type="match status" value="1"/>
</dbReference>
<dbReference type="Pfam" id="PF04437">
    <property type="entry name" value="RINT1_TIP1"/>
    <property type="match status" value="1"/>
</dbReference>
<dbReference type="PROSITE" id="PS51386">
    <property type="entry name" value="RINT1_TIP20"/>
    <property type="match status" value="1"/>
</dbReference>
<evidence type="ECO:0008006" key="3">
    <source>
        <dbReference type="Google" id="ProtNLM"/>
    </source>
</evidence>
<dbReference type="InterPro" id="IPR042042">
    <property type="entry name" value="Tip20p_domB"/>
</dbReference>
<dbReference type="PANTHER" id="PTHR13520">
    <property type="entry name" value="RAD50-INTERACTING PROTEIN 1 RINT-1"/>
    <property type="match status" value="1"/>
</dbReference>
<name>A0AAD5V4V4_9APHY</name>
<dbReference type="InterPro" id="IPR042044">
    <property type="entry name" value="EXOC6PINT-1/Sec15/Tip20_C_dom2"/>
</dbReference>
<dbReference type="GO" id="GO:0006888">
    <property type="term" value="P:endoplasmic reticulum to Golgi vesicle-mediated transport"/>
    <property type="evidence" value="ECO:0007669"/>
    <property type="project" value="InterPro"/>
</dbReference>
<dbReference type="AlphaFoldDB" id="A0AAD5V4V4"/>
<dbReference type="InterPro" id="IPR007528">
    <property type="entry name" value="RINT1_Tip20"/>
</dbReference>
<evidence type="ECO:0000313" key="2">
    <source>
        <dbReference type="Proteomes" id="UP001212997"/>
    </source>
</evidence>